<keyword evidence="3" id="KW-1185">Reference proteome</keyword>
<comment type="caution">
    <text evidence="2">The sequence shown here is derived from an EMBL/GenBank/DDBJ whole genome shotgun (WGS) entry which is preliminary data.</text>
</comment>
<feature type="compositionally biased region" description="Polar residues" evidence="1">
    <location>
        <begin position="366"/>
        <end position="378"/>
    </location>
</feature>
<dbReference type="AlphaFoldDB" id="A0AAD7DYL9"/>
<gene>
    <name evidence="2" type="ORF">B0H16DRAFT_750720</name>
</gene>
<feature type="compositionally biased region" description="Polar residues" evidence="1">
    <location>
        <begin position="209"/>
        <end position="226"/>
    </location>
</feature>
<dbReference type="EMBL" id="JARKIB010000522">
    <property type="protein sequence ID" value="KAJ7702011.1"/>
    <property type="molecule type" value="Genomic_DNA"/>
</dbReference>
<protein>
    <submittedName>
        <fullName evidence="2">Uncharacterized protein</fullName>
    </submittedName>
</protein>
<dbReference type="Proteomes" id="UP001215598">
    <property type="component" value="Unassembled WGS sequence"/>
</dbReference>
<evidence type="ECO:0000313" key="3">
    <source>
        <dbReference type="Proteomes" id="UP001215598"/>
    </source>
</evidence>
<name>A0AAD7DYL9_9AGAR</name>
<feature type="compositionally biased region" description="Polar residues" evidence="1">
    <location>
        <begin position="264"/>
        <end position="279"/>
    </location>
</feature>
<feature type="region of interest" description="Disordered" evidence="1">
    <location>
        <begin position="209"/>
        <end position="249"/>
    </location>
</feature>
<feature type="compositionally biased region" description="Low complexity" evidence="1">
    <location>
        <begin position="345"/>
        <end position="354"/>
    </location>
</feature>
<evidence type="ECO:0000256" key="1">
    <source>
        <dbReference type="SAM" id="MobiDB-lite"/>
    </source>
</evidence>
<sequence>MPRPIRPDPRREFNGIWEFKLGLVINCDHKNSHINTTAKAKPSSIPKIRPCLVVGIDMNANEVHLAPLTTVKESQHPGWQRVDVEPRITVDGSTRIWIGGPAHTSVILRNVEEMYWLPGLPCNEEGWMRVNYQNYMQRRAAYIQAEGTNDEEIARRHEVNKGKKQAGSTNMSEVSRLSQFVRMNPVSQAYGQRKWHAARCCQWATVPQRSAMESTPGSQFTPNRGQSAYPAHGMLNAQAPPFIPPANTNNVNAHLHWQMPPMQQGYQHQAAQWGPQVSVQPPPQWGPHVQPPLQWGPQVQSPPPWPGQAPQLHQGHQYPAHQQMPPHGMQPAPHPIHLQAPPMPQQMAMQPQPQWSAPFQRPDGNWYSSNTNGDVRRL</sequence>
<organism evidence="2 3">
    <name type="scientific">Mycena metata</name>
    <dbReference type="NCBI Taxonomy" id="1033252"/>
    <lineage>
        <taxon>Eukaryota</taxon>
        <taxon>Fungi</taxon>
        <taxon>Dikarya</taxon>
        <taxon>Basidiomycota</taxon>
        <taxon>Agaricomycotina</taxon>
        <taxon>Agaricomycetes</taxon>
        <taxon>Agaricomycetidae</taxon>
        <taxon>Agaricales</taxon>
        <taxon>Marasmiineae</taxon>
        <taxon>Mycenaceae</taxon>
        <taxon>Mycena</taxon>
    </lineage>
</organism>
<feature type="region of interest" description="Disordered" evidence="1">
    <location>
        <begin position="263"/>
        <end position="378"/>
    </location>
</feature>
<proteinExistence type="predicted"/>
<accession>A0AAD7DYL9</accession>
<reference evidence="2" key="1">
    <citation type="submission" date="2023-03" db="EMBL/GenBank/DDBJ databases">
        <title>Massive genome expansion in bonnet fungi (Mycena s.s.) driven by repeated elements and novel gene families across ecological guilds.</title>
        <authorList>
            <consortium name="Lawrence Berkeley National Laboratory"/>
            <person name="Harder C.B."/>
            <person name="Miyauchi S."/>
            <person name="Viragh M."/>
            <person name="Kuo A."/>
            <person name="Thoen E."/>
            <person name="Andreopoulos B."/>
            <person name="Lu D."/>
            <person name="Skrede I."/>
            <person name="Drula E."/>
            <person name="Henrissat B."/>
            <person name="Morin E."/>
            <person name="Kohler A."/>
            <person name="Barry K."/>
            <person name="LaButti K."/>
            <person name="Morin E."/>
            <person name="Salamov A."/>
            <person name="Lipzen A."/>
            <person name="Mereny Z."/>
            <person name="Hegedus B."/>
            <person name="Baldrian P."/>
            <person name="Stursova M."/>
            <person name="Weitz H."/>
            <person name="Taylor A."/>
            <person name="Grigoriev I.V."/>
            <person name="Nagy L.G."/>
            <person name="Martin F."/>
            <person name="Kauserud H."/>
        </authorList>
    </citation>
    <scope>NUCLEOTIDE SEQUENCE</scope>
    <source>
        <strain evidence="2">CBHHK182m</strain>
    </source>
</reference>
<evidence type="ECO:0000313" key="2">
    <source>
        <dbReference type="EMBL" id="KAJ7702011.1"/>
    </source>
</evidence>